<evidence type="ECO:0000259" key="1">
    <source>
        <dbReference type="Pfam" id="PF09664"/>
    </source>
</evidence>
<sequence>MRIAAAALIRYPNAQPWRMGADDYLPVAGSGQPLLGTPAPTPGDPQLSVAMRAAGRSVMEERLLPVLLADLRRVSTARGSVVVGHS</sequence>
<dbReference type="EMBL" id="BONZ01000149">
    <property type="protein sequence ID" value="GIH21636.1"/>
    <property type="molecule type" value="Genomic_DNA"/>
</dbReference>
<dbReference type="InterPro" id="IPR024465">
    <property type="entry name" value="DUF2399"/>
</dbReference>
<dbReference type="Pfam" id="PF09664">
    <property type="entry name" value="DUF2399"/>
    <property type="match status" value="1"/>
</dbReference>
<evidence type="ECO:0000313" key="3">
    <source>
        <dbReference type="Proteomes" id="UP000642748"/>
    </source>
</evidence>
<gene>
    <name evidence="2" type="ORF">Raf01_98080</name>
</gene>
<dbReference type="Proteomes" id="UP000642748">
    <property type="component" value="Unassembled WGS sequence"/>
</dbReference>
<reference evidence="2" key="1">
    <citation type="submission" date="2021-01" db="EMBL/GenBank/DDBJ databases">
        <title>Whole genome shotgun sequence of Rugosimonospora africana NBRC 104875.</title>
        <authorList>
            <person name="Komaki H."/>
            <person name="Tamura T."/>
        </authorList>
    </citation>
    <scope>NUCLEOTIDE SEQUENCE</scope>
    <source>
        <strain evidence="2">NBRC 104875</strain>
    </source>
</reference>
<name>A0A8J3R7W7_9ACTN</name>
<feature type="domain" description="DUF2399" evidence="1">
    <location>
        <begin position="5"/>
        <end position="71"/>
    </location>
</feature>
<evidence type="ECO:0000313" key="2">
    <source>
        <dbReference type="EMBL" id="GIH21636.1"/>
    </source>
</evidence>
<keyword evidence="3" id="KW-1185">Reference proteome</keyword>
<organism evidence="2 3">
    <name type="scientific">Rugosimonospora africana</name>
    <dbReference type="NCBI Taxonomy" id="556532"/>
    <lineage>
        <taxon>Bacteria</taxon>
        <taxon>Bacillati</taxon>
        <taxon>Actinomycetota</taxon>
        <taxon>Actinomycetes</taxon>
        <taxon>Micromonosporales</taxon>
        <taxon>Micromonosporaceae</taxon>
        <taxon>Rugosimonospora</taxon>
    </lineage>
</organism>
<proteinExistence type="predicted"/>
<accession>A0A8J3R7W7</accession>
<comment type="caution">
    <text evidence="2">The sequence shown here is derived from an EMBL/GenBank/DDBJ whole genome shotgun (WGS) entry which is preliminary data.</text>
</comment>
<protein>
    <recommendedName>
        <fullName evidence="1">DUF2399 domain-containing protein</fullName>
    </recommendedName>
</protein>
<dbReference type="AlphaFoldDB" id="A0A8J3R7W7"/>